<evidence type="ECO:0000259" key="1">
    <source>
        <dbReference type="Pfam" id="PF12146"/>
    </source>
</evidence>
<dbReference type="PROSITE" id="PS00383">
    <property type="entry name" value="TYR_PHOSPHATASE_1"/>
    <property type="match status" value="1"/>
</dbReference>
<dbReference type="PANTHER" id="PTHR31126">
    <property type="entry name" value="TYROSINE-PROTEIN PHOSPHATASE"/>
    <property type="match status" value="1"/>
</dbReference>
<dbReference type="InterPro" id="IPR016130">
    <property type="entry name" value="Tyr_Pase_AS"/>
</dbReference>
<dbReference type="InterPro" id="IPR022742">
    <property type="entry name" value="Hydrolase_4"/>
</dbReference>
<name>A0A0N7MKS3_9SACH</name>
<dbReference type="Proteomes" id="UP000236544">
    <property type="component" value="Unassembled WGS sequence"/>
</dbReference>
<sequence>MVEQDIVQATVVKQQETSENERFLFLKHSEFHSSTGIASILTFPTSLKFGSARERILAEPEYGFPQHKLVLLVHGHSAHKNTVYMPSLAQKLADMGYYVLRIDFRGMGDSEPNRDQNLGRTIAQDCEDLETVYQFAASEQCQQLVGHSLVLDTIVAHSRGVMSMFEFARKRFVPNLINCCGRFVAGGLFEKSRLRNPNWDAEGGFKCEMLRYGKIQEIWIPKPETVSAATVDTAKFAEIDSRSWVMSIYGSKDSVIPLSAFGQYSNLFQGRHTAEMVMDADHNFYGLPGDHNAGNLPLRKGLVNYNITAVERISAFLSPEKQLQRFYETTKFIQDLSNPSQLSSRWPLSHSFSHVSNFRDIGGYKTRDGYRVKPRVLYRCANPSEVTDKGMEFMKEYLHITRVFDLRSTKEAVENGVISDIEVENLAFNQNISAAPEELAQLYRGLLLSSYMFPEAYQVMMQNSIPQIRRFCHYVINEECDELHAAVFHCAAGKDRTGILAMLILGLLGVSDDTIAHDYELTTLGLQTEKRLIKAMEDRGDRYYEMLGSKELARDYQATPMSMCKNLLSSKYEAMRLFLDRFHSIYGSFDRFFLSVVKLSGNEIKKLKEALLEPQYI</sequence>
<reference evidence="3" key="1">
    <citation type="submission" date="2015-10" db="EMBL/GenBank/DDBJ databases">
        <authorList>
            <person name="Devillers H."/>
        </authorList>
    </citation>
    <scope>NUCLEOTIDE SEQUENCE [LARGE SCALE GENOMIC DNA]</scope>
</reference>
<dbReference type="Pfam" id="PF12146">
    <property type="entry name" value="Hydrolase_4"/>
    <property type="match status" value="1"/>
</dbReference>
<dbReference type="InterPro" id="IPR029021">
    <property type="entry name" value="Prot-tyrosine_phosphatase-like"/>
</dbReference>
<dbReference type="OrthoDB" id="449382at2759"/>
<accession>A0A0N7MKS3</accession>
<keyword evidence="3" id="KW-1185">Reference proteome</keyword>
<dbReference type="Pfam" id="PF13350">
    <property type="entry name" value="Y_phosphatase3"/>
    <property type="match status" value="1"/>
</dbReference>
<dbReference type="InterPro" id="IPR029058">
    <property type="entry name" value="AB_hydrolase_fold"/>
</dbReference>
<dbReference type="AlphaFoldDB" id="A0A0N7MKS3"/>
<dbReference type="SUPFAM" id="SSF53474">
    <property type="entry name" value="alpha/beta-Hydrolases"/>
    <property type="match status" value="1"/>
</dbReference>
<dbReference type="PANTHER" id="PTHR31126:SF1">
    <property type="entry name" value="TYROSINE SPECIFIC PROTEIN PHOSPHATASES DOMAIN-CONTAINING PROTEIN"/>
    <property type="match status" value="1"/>
</dbReference>
<dbReference type="EMBL" id="LN890560">
    <property type="protein sequence ID" value="CUS20278.1"/>
    <property type="molecule type" value="Genomic_DNA"/>
</dbReference>
<evidence type="ECO:0000313" key="3">
    <source>
        <dbReference type="Proteomes" id="UP000236544"/>
    </source>
</evidence>
<dbReference type="SUPFAM" id="SSF52799">
    <property type="entry name" value="(Phosphotyrosine protein) phosphatases II"/>
    <property type="match status" value="1"/>
</dbReference>
<feature type="domain" description="Serine aminopeptidase S33" evidence="1">
    <location>
        <begin position="67"/>
        <end position="148"/>
    </location>
</feature>
<protein>
    <submittedName>
        <fullName evidence="2">LAQU0S01e03004g1_1</fullName>
    </submittedName>
</protein>
<evidence type="ECO:0000313" key="2">
    <source>
        <dbReference type="EMBL" id="CUS20278.1"/>
    </source>
</evidence>
<dbReference type="Gene3D" id="3.90.190.10">
    <property type="entry name" value="Protein tyrosine phosphatase superfamily"/>
    <property type="match status" value="1"/>
</dbReference>
<dbReference type="GO" id="GO:0004721">
    <property type="term" value="F:phosphoprotein phosphatase activity"/>
    <property type="evidence" value="ECO:0007669"/>
    <property type="project" value="InterPro"/>
</dbReference>
<dbReference type="InterPro" id="IPR026893">
    <property type="entry name" value="Tyr/Ser_Pase_IphP-type"/>
</dbReference>
<proteinExistence type="predicted"/>
<organism evidence="2 3">
    <name type="scientific">Lachancea quebecensis</name>
    <dbReference type="NCBI Taxonomy" id="1654605"/>
    <lineage>
        <taxon>Eukaryota</taxon>
        <taxon>Fungi</taxon>
        <taxon>Dikarya</taxon>
        <taxon>Ascomycota</taxon>
        <taxon>Saccharomycotina</taxon>
        <taxon>Saccharomycetes</taxon>
        <taxon>Saccharomycetales</taxon>
        <taxon>Saccharomycetaceae</taxon>
        <taxon>Lachancea</taxon>
    </lineage>
</organism>
<dbReference type="Gene3D" id="3.40.50.1820">
    <property type="entry name" value="alpha/beta hydrolase"/>
    <property type="match status" value="1"/>
</dbReference>
<gene>
    <name evidence="2" type="ORF">LAQU0_S01e03004g</name>
</gene>